<dbReference type="Gene3D" id="1.20.58.1000">
    <property type="entry name" value="Metal-sensitive repressor, helix protomer"/>
    <property type="match status" value="1"/>
</dbReference>
<evidence type="ECO:0000313" key="1">
    <source>
        <dbReference type="EMBL" id="VUZ86413.1"/>
    </source>
</evidence>
<gene>
    <name evidence="1" type="primary">csoR</name>
    <name evidence="1" type="ORF">MELA_02816</name>
</gene>
<keyword evidence="2" id="KW-1185">Reference proteome</keyword>
<dbReference type="AlphaFoldDB" id="A0A564ZMI2"/>
<dbReference type="GO" id="GO:0003677">
    <property type="term" value="F:DNA binding"/>
    <property type="evidence" value="ECO:0007669"/>
    <property type="project" value="InterPro"/>
</dbReference>
<dbReference type="PANTHER" id="PTHR33677">
    <property type="entry name" value="TRANSCRIPTIONAL REPRESSOR FRMR-RELATED"/>
    <property type="match status" value="1"/>
</dbReference>
<reference evidence="1 2" key="1">
    <citation type="submission" date="2019-07" db="EMBL/GenBank/DDBJ databases">
        <authorList>
            <person name="Cremers G."/>
        </authorList>
    </citation>
    <scope>NUCLEOTIDE SEQUENCE [LARGE SCALE GENOMIC DNA]</scope>
</reference>
<dbReference type="InterPro" id="IPR003735">
    <property type="entry name" value="Metal_Tscrpt_repr"/>
</dbReference>
<evidence type="ECO:0000313" key="2">
    <source>
        <dbReference type="Proteomes" id="UP000334340"/>
    </source>
</evidence>
<organism evidence="1 2">
    <name type="scientific">Candidatus Methylomirabilis lanthanidiphila</name>
    <dbReference type="NCBI Taxonomy" id="2211376"/>
    <lineage>
        <taxon>Bacteria</taxon>
        <taxon>Candidatus Methylomirabilota</taxon>
        <taxon>Candidatus Methylomirabilia</taxon>
        <taxon>Candidatus Methylomirabilales</taxon>
        <taxon>Candidatus Methylomirabilaceae</taxon>
        <taxon>Candidatus Methylomirabilis</taxon>
    </lineage>
</organism>
<dbReference type="GO" id="GO:0046872">
    <property type="term" value="F:metal ion binding"/>
    <property type="evidence" value="ECO:0007669"/>
    <property type="project" value="InterPro"/>
</dbReference>
<name>A0A564ZMI2_9BACT</name>
<dbReference type="Pfam" id="PF02583">
    <property type="entry name" value="Trns_repr_metal"/>
    <property type="match status" value="1"/>
</dbReference>
<dbReference type="EMBL" id="CABIKM010000055">
    <property type="protein sequence ID" value="VUZ86413.1"/>
    <property type="molecule type" value="Genomic_DNA"/>
</dbReference>
<protein>
    <submittedName>
        <fullName evidence="1">Copper-sensing transcriptional repressor CsoR</fullName>
    </submittedName>
</protein>
<dbReference type="PANTHER" id="PTHR33677:SF3">
    <property type="entry name" value="COPPER-SENSING TRANSCRIPTIONAL REPRESSOR RICR"/>
    <property type="match status" value="1"/>
</dbReference>
<accession>A0A564ZMI2</accession>
<dbReference type="CDD" id="cd10148">
    <property type="entry name" value="CsoR-like_DUF156"/>
    <property type="match status" value="1"/>
</dbReference>
<dbReference type="GO" id="GO:0045892">
    <property type="term" value="P:negative regulation of DNA-templated transcription"/>
    <property type="evidence" value="ECO:0007669"/>
    <property type="project" value="UniProtKB-ARBA"/>
</dbReference>
<dbReference type="InterPro" id="IPR038390">
    <property type="entry name" value="Metal_Tscrpt_repr_sf"/>
</dbReference>
<dbReference type="Proteomes" id="UP000334340">
    <property type="component" value="Unassembled WGS sequence"/>
</dbReference>
<sequence length="92" mass="10461">MIDEETKQKAMARLSRIEGQVQGVQRMVGEDKYCVDILLQLSAIQGALEQVRKILLGRHIESCVVEAMASGRAEDRQKKIEELLEVFARYGR</sequence>
<proteinExistence type="predicted"/>